<keyword evidence="2" id="KW-1185">Reference proteome</keyword>
<evidence type="ECO:0000313" key="2">
    <source>
        <dbReference type="Proteomes" id="UP001500305"/>
    </source>
</evidence>
<dbReference type="InterPro" id="IPR008775">
    <property type="entry name" value="Phytyl_CoA_dOase-like"/>
</dbReference>
<protein>
    <submittedName>
        <fullName evidence="1">Phytanoyl-CoA dioxygenase family protein</fullName>
    </submittedName>
</protein>
<dbReference type="Pfam" id="PF05721">
    <property type="entry name" value="PhyH"/>
    <property type="match status" value="1"/>
</dbReference>
<comment type="caution">
    <text evidence="1">The sequence shown here is derived from an EMBL/GenBank/DDBJ whole genome shotgun (WGS) entry which is preliminary data.</text>
</comment>
<gene>
    <name evidence="1" type="ORF">GCM10010430_63730</name>
</gene>
<dbReference type="GO" id="GO:0051213">
    <property type="term" value="F:dioxygenase activity"/>
    <property type="evidence" value="ECO:0007669"/>
    <property type="project" value="UniProtKB-KW"/>
</dbReference>
<organism evidence="1 2">
    <name type="scientific">Kitasatospora cystarginea</name>
    <dbReference type="NCBI Taxonomy" id="58350"/>
    <lineage>
        <taxon>Bacteria</taxon>
        <taxon>Bacillati</taxon>
        <taxon>Actinomycetota</taxon>
        <taxon>Actinomycetes</taxon>
        <taxon>Kitasatosporales</taxon>
        <taxon>Streptomycetaceae</taxon>
        <taxon>Kitasatospora</taxon>
    </lineage>
</organism>
<reference evidence="1 2" key="1">
    <citation type="journal article" date="2019" name="Int. J. Syst. Evol. Microbiol.">
        <title>The Global Catalogue of Microorganisms (GCM) 10K type strain sequencing project: providing services to taxonomists for standard genome sequencing and annotation.</title>
        <authorList>
            <consortium name="The Broad Institute Genomics Platform"/>
            <consortium name="The Broad Institute Genome Sequencing Center for Infectious Disease"/>
            <person name="Wu L."/>
            <person name="Ma J."/>
        </authorList>
    </citation>
    <scope>NUCLEOTIDE SEQUENCE [LARGE SCALE GENOMIC DNA]</scope>
    <source>
        <strain evidence="1 2">JCM 7356</strain>
    </source>
</reference>
<keyword evidence="1" id="KW-0223">Dioxygenase</keyword>
<proteinExistence type="predicted"/>
<dbReference type="Gene3D" id="2.60.120.620">
    <property type="entry name" value="q2cbj1_9rhob like domain"/>
    <property type="match status" value="1"/>
</dbReference>
<keyword evidence="1" id="KW-0560">Oxidoreductase</keyword>
<dbReference type="SUPFAM" id="SSF51197">
    <property type="entry name" value="Clavaminate synthase-like"/>
    <property type="match status" value="1"/>
</dbReference>
<dbReference type="Proteomes" id="UP001500305">
    <property type="component" value="Unassembled WGS sequence"/>
</dbReference>
<name>A0ABN3ETD7_9ACTN</name>
<dbReference type="RefSeq" id="WP_344640011.1">
    <property type="nucleotide sequence ID" value="NZ_BAAATR010000038.1"/>
</dbReference>
<sequence>MQEVLTAEQIERFVTDGFVHLEEAFPRPLAEECRAFLWRETGLDPDDPGTWTEPVVRLDGYAEEPFQRAATTPRLHAAFDQLVGAGRWVPRVGLGTFPIRFPHPDDPGDTGWHMDASYTPEGESGYWLNLRSRGRALLMLFLFSDVDADHGPTRIKVGSHLDVPPFLEPAGERGADLFGLCTEMDTTGRLDAPDRPTALATGRAGDVYLCHPFLIHAAQPNRGTRPRFIAQPPLVPTGLLELDRSDGAYSPVERAVRLGLGLPDDTGRRPV</sequence>
<dbReference type="EMBL" id="BAAATR010000038">
    <property type="protein sequence ID" value="GAA2269438.1"/>
    <property type="molecule type" value="Genomic_DNA"/>
</dbReference>
<evidence type="ECO:0000313" key="1">
    <source>
        <dbReference type="EMBL" id="GAA2269438.1"/>
    </source>
</evidence>
<accession>A0ABN3ETD7</accession>